<dbReference type="EMBL" id="WFLM01000005">
    <property type="protein sequence ID" value="KAB8036786.1"/>
    <property type="molecule type" value="Genomic_DNA"/>
</dbReference>
<reference evidence="1 2" key="1">
    <citation type="submission" date="2019-10" db="EMBL/GenBank/DDBJ databases">
        <title>New species of Slilvanegrellaceae.</title>
        <authorList>
            <person name="Pitt A."/>
            <person name="Hahn M.W."/>
        </authorList>
    </citation>
    <scope>NUCLEOTIDE SEQUENCE [LARGE SCALE GENOMIC DNA]</scope>
    <source>
        <strain evidence="1 2">SP-Ram-0.45-NSY-1</strain>
    </source>
</reference>
<comment type="caution">
    <text evidence="1">The sequence shown here is derived from an EMBL/GenBank/DDBJ whole genome shotgun (WGS) entry which is preliminary data.</text>
</comment>
<name>A0A6N6VP48_9BACT</name>
<dbReference type="Proteomes" id="UP000437748">
    <property type="component" value="Unassembled WGS sequence"/>
</dbReference>
<dbReference type="RefSeq" id="WP_153421201.1">
    <property type="nucleotide sequence ID" value="NZ_WFLM01000005.1"/>
</dbReference>
<accession>A0A6N6VP48</accession>
<evidence type="ECO:0000313" key="2">
    <source>
        <dbReference type="Proteomes" id="UP000437748"/>
    </source>
</evidence>
<proteinExistence type="predicted"/>
<organism evidence="1 2">
    <name type="scientific">Silvanigrella paludirubra</name>
    <dbReference type="NCBI Taxonomy" id="2499159"/>
    <lineage>
        <taxon>Bacteria</taxon>
        <taxon>Pseudomonadati</taxon>
        <taxon>Bdellovibrionota</taxon>
        <taxon>Oligoflexia</taxon>
        <taxon>Silvanigrellales</taxon>
        <taxon>Silvanigrellaceae</taxon>
        <taxon>Silvanigrella</taxon>
    </lineage>
</organism>
<evidence type="ECO:0000313" key="1">
    <source>
        <dbReference type="EMBL" id="KAB8036786.1"/>
    </source>
</evidence>
<sequence>MASKKLITKSIDPQSAIRMFIIESNMLEQNSSKIKRHANIIEQYKSLSKDQKYYIAEFTTDTIYTKYLNAEKFNDILFSYCILSSSEENWHFSKVLIDILLKKTKDEIFTKKICEVLFEIIDQEFSIEENERKIIANCLSLVINIGINKFEENSKTNKKINKNNEIIEYITSNLLARGNINNIEIRIAIVYYLSRIEIKSKINLQKILSRFGQSLLEHIFAKYFSENESSKTAFIFLTEHLKDFLSGSAHLAEMGNAVLQNQMLKNPIEFINFSDKYSDLIFDKLDDLKSLNIHLSFLLKKSCEINKLELINGLQKIILKNLNNLKKHSESLFVESFENIIEIISKAHSKNIRESINIITKFYQENTKKLNSNIIHKNFNQNKNYKNQNPTESNINESPFEQIFLLAK</sequence>
<gene>
    <name evidence="1" type="ORF">GCL60_13155</name>
</gene>
<dbReference type="OrthoDB" id="9825908at2"/>
<dbReference type="AlphaFoldDB" id="A0A6N6VP48"/>
<protein>
    <submittedName>
        <fullName evidence="1">Uncharacterized protein</fullName>
    </submittedName>
</protein>
<keyword evidence="2" id="KW-1185">Reference proteome</keyword>